<keyword evidence="2" id="KW-1185">Reference proteome</keyword>
<reference evidence="1 2" key="1">
    <citation type="submission" date="2016-10" db="EMBL/GenBank/DDBJ databases">
        <authorList>
            <person name="de Groot N.N."/>
        </authorList>
    </citation>
    <scope>NUCLEOTIDE SEQUENCE [LARGE SCALE GENOMIC DNA]</scope>
    <source>
        <strain evidence="1 2">DSM 24015</strain>
    </source>
</reference>
<dbReference type="EMBL" id="FNAS01000018">
    <property type="protein sequence ID" value="SDE68654.1"/>
    <property type="molecule type" value="Genomic_DNA"/>
</dbReference>
<dbReference type="Proteomes" id="UP000198517">
    <property type="component" value="Unassembled WGS sequence"/>
</dbReference>
<sequence length="104" mass="12518">MMKLLKQEYRIEIYSTLLDYGIDEAHAAEYVTQKYKQLLAEQIHATMKKANKFLEKDDLPNLCRELSLDWEELMDGLEVKRLVYKKNENGKIEEFMMMDKYEML</sequence>
<protein>
    <submittedName>
        <fullName evidence="1">Uncharacterized protein</fullName>
    </submittedName>
</protein>
<proteinExistence type="predicted"/>
<organism evidence="1 2">
    <name type="scientific">Riemerella columbipharyngis</name>
    <dbReference type="NCBI Taxonomy" id="1071918"/>
    <lineage>
        <taxon>Bacteria</taxon>
        <taxon>Pseudomonadati</taxon>
        <taxon>Bacteroidota</taxon>
        <taxon>Flavobacteriia</taxon>
        <taxon>Flavobacteriales</taxon>
        <taxon>Weeksellaceae</taxon>
        <taxon>Riemerella</taxon>
    </lineage>
</organism>
<name>A0A1G7EYB5_9FLAO</name>
<dbReference type="RefSeq" id="WP_143017756.1">
    <property type="nucleotide sequence ID" value="NZ_FNAS01000018.1"/>
</dbReference>
<accession>A0A1G7EYB5</accession>
<gene>
    <name evidence="1" type="ORF">SAMN05421544_11822</name>
</gene>
<dbReference type="AlphaFoldDB" id="A0A1G7EYB5"/>
<evidence type="ECO:0000313" key="1">
    <source>
        <dbReference type="EMBL" id="SDE68654.1"/>
    </source>
</evidence>
<dbReference type="STRING" id="1071918.SAMN05421544_11822"/>
<evidence type="ECO:0000313" key="2">
    <source>
        <dbReference type="Proteomes" id="UP000198517"/>
    </source>
</evidence>